<comment type="caution">
    <text evidence="1">The sequence shown here is derived from an EMBL/GenBank/DDBJ whole genome shotgun (WGS) entry which is preliminary data.</text>
</comment>
<evidence type="ECO:0000313" key="1">
    <source>
        <dbReference type="EMBL" id="GLC31510.1"/>
    </source>
</evidence>
<reference evidence="1 2" key="1">
    <citation type="journal article" date="2024" name="Int. J. Syst. Evol. Microbiol.">
        <title>Clostridium omnivorum sp. nov., isolated from anoxic soil under the treatment of reductive soil disinfestation.</title>
        <authorList>
            <person name="Ueki A."/>
            <person name="Tonouchi A."/>
            <person name="Kaku N."/>
            <person name="Honma S."/>
            <person name="Ueki K."/>
        </authorList>
    </citation>
    <scope>NUCLEOTIDE SEQUENCE [LARGE SCALE GENOMIC DNA]</scope>
    <source>
        <strain evidence="1 2">E14</strain>
    </source>
</reference>
<accession>A0ABQ5N901</accession>
<dbReference type="EMBL" id="BRXR01000001">
    <property type="protein sequence ID" value="GLC31510.1"/>
    <property type="molecule type" value="Genomic_DNA"/>
</dbReference>
<sequence>MNAQIKSNNLKVIEDQIGYEALMNKKCHEYAETCTDAQLKNLCNEAAKVHKDNFTTLKSYLDSHQ</sequence>
<proteinExistence type="predicted"/>
<protein>
    <recommendedName>
        <fullName evidence="3">Spore coat protein</fullName>
    </recommendedName>
</protein>
<dbReference type="RefSeq" id="WP_264850831.1">
    <property type="nucleotide sequence ID" value="NZ_BRXR01000001.1"/>
</dbReference>
<keyword evidence="2" id="KW-1185">Reference proteome</keyword>
<gene>
    <name evidence="1" type="ORF">bsdE14_29200</name>
</gene>
<evidence type="ECO:0000313" key="2">
    <source>
        <dbReference type="Proteomes" id="UP001208567"/>
    </source>
</evidence>
<organism evidence="1 2">
    <name type="scientific">Clostridium omnivorum</name>
    <dbReference type="NCBI Taxonomy" id="1604902"/>
    <lineage>
        <taxon>Bacteria</taxon>
        <taxon>Bacillati</taxon>
        <taxon>Bacillota</taxon>
        <taxon>Clostridia</taxon>
        <taxon>Eubacteriales</taxon>
        <taxon>Clostridiaceae</taxon>
        <taxon>Clostridium</taxon>
    </lineage>
</organism>
<name>A0ABQ5N901_9CLOT</name>
<evidence type="ECO:0008006" key="3">
    <source>
        <dbReference type="Google" id="ProtNLM"/>
    </source>
</evidence>
<dbReference type="Proteomes" id="UP001208567">
    <property type="component" value="Unassembled WGS sequence"/>
</dbReference>